<dbReference type="STRING" id="9483.ENSCJAP00000073870"/>
<keyword evidence="4" id="KW-0238">DNA-binding</keyword>
<keyword evidence="10" id="KW-1185">Reference proteome</keyword>
<dbReference type="PANTHER" id="PTHR23149:SF27">
    <property type="entry name" value="PIN2_TERF1-INTERACTING TELOMERASE INHIBITOR 1"/>
    <property type="match status" value="1"/>
</dbReference>
<protein>
    <submittedName>
        <fullName evidence="9">SRY-box transcription factor 7</fullName>
    </submittedName>
</protein>
<dbReference type="AlphaFoldDB" id="A0A5F4W7L3"/>
<dbReference type="GO" id="GO:0000976">
    <property type="term" value="F:transcription cis-regulatory region binding"/>
    <property type="evidence" value="ECO:0007669"/>
    <property type="project" value="Ensembl"/>
</dbReference>
<dbReference type="PROSITE" id="PS50174">
    <property type="entry name" value="G_PATCH"/>
    <property type="match status" value="1"/>
</dbReference>
<dbReference type="Gene3D" id="1.10.30.10">
    <property type="entry name" value="High mobility group box domain"/>
    <property type="match status" value="1"/>
</dbReference>
<evidence type="ECO:0000259" key="8">
    <source>
        <dbReference type="PROSITE" id="PS51516"/>
    </source>
</evidence>
<dbReference type="InterPro" id="IPR050656">
    <property type="entry name" value="PINX1"/>
</dbReference>
<feature type="domain" description="G-patch" evidence="7">
    <location>
        <begin position="118"/>
        <end position="164"/>
    </location>
</feature>
<dbReference type="Pfam" id="PF01585">
    <property type="entry name" value="G-patch"/>
    <property type="match status" value="1"/>
</dbReference>
<sequence length="530" mass="58370">MNQHVLLSPPPYGRPPPHQPLVVPSTPHVAPPRPLVATCSRSRAPLTSPARALGSAVCQRGSTCVQILLKPPARLVAAVTQVQRPRYHRLCDMSMLAERRRKQKWAVDPQNTAWSNDDSRFGQRMLEKMGWSKGKGLGAQEQGATDHIKVQVKNNHLGLGATINNEDNWIAHQDDFNQLLAELNTCHGQETSDSSDKKEKKSFSLEEKSKISKNRVHYMKFTKGKSWKALTLSQKRPYVDEAERLRLQHMQDYPNYKYRPRRKKQAKRLCKRVDPGFLLSSLSRDQNVLPEKRSGSRGALGEKEDRGEYSPSTALPSLRGCYHEGPAGGGGTPSSVDTYPYGLPTPPEMSPLDVLEPEQTFFSSPCQEEHGHPRRIPHLPGPPYSPEYTPSPLHCSHPLGSLALGQSPGVSMMSPVSGCPPSPAYYSPATYHPLHSNLQAHLGQLSPPPEHPGFDALDQLSQVELLGDMDRNEFDQYLNTPGHPDSATGAVALSGHVPVSQMTSTGPTETSLISVLADATATYYNSYSVS</sequence>
<dbReference type="Pfam" id="PF12067">
    <property type="entry name" value="Sox17_18_mid"/>
    <property type="match status" value="1"/>
</dbReference>
<dbReference type="Pfam" id="PF00505">
    <property type="entry name" value="HMG_box"/>
    <property type="match status" value="1"/>
</dbReference>
<keyword evidence="2" id="KW-0804">Transcription</keyword>
<evidence type="ECO:0000313" key="10">
    <source>
        <dbReference type="Proteomes" id="UP000008225"/>
    </source>
</evidence>
<reference evidence="9" key="3">
    <citation type="submission" date="2025-09" db="UniProtKB">
        <authorList>
            <consortium name="Ensembl"/>
        </authorList>
    </citation>
    <scope>IDENTIFICATION</scope>
</reference>
<accession>A0A5F4W7L3</accession>
<evidence type="ECO:0000256" key="5">
    <source>
        <dbReference type="SAM" id="MobiDB-lite"/>
    </source>
</evidence>
<evidence type="ECO:0000256" key="4">
    <source>
        <dbReference type="PROSITE-ProRule" id="PRU00267"/>
    </source>
</evidence>
<evidence type="ECO:0000256" key="2">
    <source>
        <dbReference type="ARBA" id="ARBA00023163"/>
    </source>
</evidence>
<dbReference type="Ensembl" id="ENSCJAT00000109726.2">
    <property type="protein sequence ID" value="ENSCJAP00000073870.2"/>
    <property type="gene ID" value="ENSCJAG00000047277.3"/>
</dbReference>
<keyword evidence="1" id="KW-0805">Transcription regulation</keyword>
<feature type="compositionally biased region" description="Basic and acidic residues" evidence="5">
    <location>
        <begin position="290"/>
        <end position="308"/>
    </location>
</feature>
<reference evidence="9" key="1">
    <citation type="submission" date="2009-03" db="EMBL/GenBank/DDBJ databases">
        <authorList>
            <person name="Warren W."/>
            <person name="Ye L."/>
            <person name="Minx P."/>
            <person name="Worley K."/>
            <person name="Gibbs R."/>
            <person name="Wilson R.K."/>
        </authorList>
    </citation>
    <scope>NUCLEOTIDE SEQUENCE [LARGE SCALE GENOMIC DNA]</scope>
</reference>
<dbReference type="GO" id="GO:0000981">
    <property type="term" value="F:DNA-binding transcription factor activity, RNA polymerase II-specific"/>
    <property type="evidence" value="ECO:0007669"/>
    <property type="project" value="Ensembl"/>
</dbReference>
<dbReference type="GO" id="GO:0010521">
    <property type="term" value="F:telomerase inhibitor activity"/>
    <property type="evidence" value="ECO:0007669"/>
    <property type="project" value="TreeGrafter"/>
</dbReference>
<evidence type="ECO:0000256" key="1">
    <source>
        <dbReference type="ARBA" id="ARBA00023015"/>
    </source>
</evidence>
<dbReference type="PANTHER" id="PTHR23149">
    <property type="entry name" value="G PATCH DOMAIN CONTAINING PROTEIN"/>
    <property type="match status" value="1"/>
</dbReference>
<feature type="compositionally biased region" description="Basic and acidic residues" evidence="5">
    <location>
        <begin position="194"/>
        <end position="207"/>
    </location>
</feature>
<name>A0A5F4W7L3_CALJA</name>
<dbReference type="GO" id="GO:0005730">
    <property type="term" value="C:nucleolus"/>
    <property type="evidence" value="ECO:0007669"/>
    <property type="project" value="TreeGrafter"/>
</dbReference>
<dbReference type="Proteomes" id="UP000008225">
    <property type="component" value="Chromosome 13"/>
</dbReference>
<gene>
    <name evidence="9" type="primary">SOX7</name>
    <name evidence="9" type="synonym">PINX1</name>
</gene>
<evidence type="ECO:0000259" key="6">
    <source>
        <dbReference type="PROSITE" id="PS50118"/>
    </source>
</evidence>
<dbReference type="GO" id="GO:0005737">
    <property type="term" value="C:cytoplasm"/>
    <property type="evidence" value="ECO:0007669"/>
    <property type="project" value="Ensembl"/>
</dbReference>
<dbReference type="InterPro" id="IPR036910">
    <property type="entry name" value="HMG_box_dom_sf"/>
</dbReference>
<dbReference type="SMART" id="SM00443">
    <property type="entry name" value="G_patch"/>
    <property type="match status" value="1"/>
</dbReference>
<evidence type="ECO:0000259" key="7">
    <source>
        <dbReference type="PROSITE" id="PS50174"/>
    </source>
</evidence>
<feature type="region of interest" description="Disordered" evidence="5">
    <location>
        <begin position="187"/>
        <end position="207"/>
    </location>
</feature>
<feature type="region of interest" description="Disordered" evidence="5">
    <location>
        <begin position="288"/>
        <end position="336"/>
    </location>
</feature>
<dbReference type="PROSITE" id="PS50118">
    <property type="entry name" value="HMG_BOX_2"/>
    <property type="match status" value="1"/>
</dbReference>
<dbReference type="GO" id="GO:0045893">
    <property type="term" value="P:positive regulation of DNA-templated transcription"/>
    <property type="evidence" value="ECO:0007669"/>
    <property type="project" value="Ensembl"/>
</dbReference>
<dbReference type="FunCoup" id="A0A5F4W7L3">
    <property type="interactions" value="1667"/>
</dbReference>
<dbReference type="GO" id="GO:0045892">
    <property type="term" value="P:negative regulation of DNA-templated transcription"/>
    <property type="evidence" value="ECO:0007669"/>
    <property type="project" value="Ensembl"/>
</dbReference>
<feature type="domain" description="Sox C-terminal" evidence="8">
    <location>
        <begin position="410"/>
        <end position="530"/>
    </location>
</feature>
<feature type="DNA-binding region" description="HMG box" evidence="4">
    <location>
        <begin position="196"/>
        <end position="257"/>
    </location>
</feature>
<reference evidence="9" key="2">
    <citation type="submission" date="2025-08" db="UniProtKB">
        <authorList>
            <consortium name="Ensembl"/>
        </authorList>
    </citation>
    <scope>IDENTIFICATION</scope>
</reference>
<dbReference type="GO" id="GO:0001706">
    <property type="term" value="P:endoderm formation"/>
    <property type="evidence" value="ECO:0007669"/>
    <property type="project" value="Ensembl"/>
</dbReference>
<keyword evidence="3 4" id="KW-0539">Nucleus</keyword>
<dbReference type="SUPFAM" id="SSF47095">
    <property type="entry name" value="HMG-box"/>
    <property type="match status" value="1"/>
</dbReference>
<dbReference type="InterPro" id="IPR000467">
    <property type="entry name" value="G_patch_dom"/>
</dbReference>
<evidence type="ECO:0000313" key="9">
    <source>
        <dbReference type="Ensembl" id="ENSCJAP00000073870.2"/>
    </source>
</evidence>
<dbReference type="PROSITE" id="PS51516">
    <property type="entry name" value="SOX_C"/>
    <property type="match status" value="1"/>
</dbReference>
<evidence type="ECO:0000256" key="3">
    <source>
        <dbReference type="ARBA" id="ARBA00023242"/>
    </source>
</evidence>
<dbReference type="InterPro" id="IPR033392">
    <property type="entry name" value="Sox7/17/18_central"/>
</dbReference>
<dbReference type="InterPro" id="IPR009071">
    <property type="entry name" value="HMG_box_dom"/>
</dbReference>
<proteinExistence type="predicted"/>
<organism evidence="9 10">
    <name type="scientific">Callithrix jacchus</name>
    <name type="common">White-tufted-ear marmoset</name>
    <name type="synonym">Simia Jacchus</name>
    <dbReference type="NCBI Taxonomy" id="9483"/>
    <lineage>
        <taxon>Eukaryota</taxon>
        <taxon>Metazoa</taxon>
        <taxon>Chordata</taxon>
        <taxon>Craniata</taxon>
        <taxon>Vertebrata</taxon>
        <taxon>Euteleostomi</taxon>
        <taxon>Mammalia</taxon>
        <taxon>Eutheria</taxon>
        <taxon>Euarchontoglires</taxon>
        <taxon>Primates</taxon>
        <taxon>Haplorrhini</taxon>
        <taxon>Platyrrhini</taxon>
        <taxon>Cebidae</taxon>
        <taxon>Callitrichinae</taxon>
        <taxon>Callithrix</taxon>
        <taxon>Callithrix</taxon>
    </lineage>
</organism>
<dbReference type="Bgee" id="ENSCJAG00000047277">
    <property type="expression patterns" value="Expressed in heart and 6 other cell types or tissues"/>
</dbReference>
<dbReference type="InParanoid" id="A0A5F4W7L3"/>
<feature type="domain" description="HMG box" evidence="6">
    <location>
        <begin position="196"/>
        <end position="257"/>
    </location>
</feature>
<dbReference type="InterPro" id="IPR021934">
    <property type="entry name" value="Sox_C"/>
</dbReference>
<dbReference type="GeneTree" id="ENSGT00940000161092"/>